<dbReference type="PANTHER" id="PTHR31669:SF251">
    <property type="entry name" value="PROTEIN FAR1-RELATED SEQUENCE"/>
    <property type="match status" value="1"/>
</dbReference>
<dbReference type="InterPro" id="IPR018289">
    <property type="entry name" value="MULE_transposase_dom"/>
</dbReference>
<proteinExistence type="predicted"/>
<dbReference type="OrthoDB" id="119028at2759"/>
<reference evidence="2" key="1">
    <citation type="submission" date="2021-02" db="EMBL/GenBank/DDBJ databases">
        <authorList>
            <person name="Nowell W R."/>
        </authorList>
    </citation>
    <scope>NUCLEOTIDE SEQUENCE</scope>
    <source>
        <strain evidence="2">Ploen Becks lab</strain>
    </source>
</reference>
<dbReference type="Pfam" id="PF10551">
    <property type="entry name" value="MULE"/>
    <property type="match status" value="1"/>
</dbReference>
<keyword evidence="3" id="KW-1185">Reference proteome</keyword>
<organism evidence="2 3">
    <name type="scientific">Brachionus calyciflorus</name>
    <dbReference type="NCBI Taxonomy" id="104777"/>
    <lineage>
        <taxon>Eukaryota</taxon>
        <taxon>Metazoa</taxon>
        <taxon>Spiralia</taxon>
        <taxon>Gnathifera</taxon>
        <taxon>Rotifera</taxon>
        <taxon>Eurotatoria</taxon>
        <taxon>Monogononta</taxon>
        <taxon>Pseudotrocha</taxon>
        <taxon>Ploima</taxon>
        <taxon>Brachionidae</taxon>
        <taxon>Brachionus</taxon>
    </lineage>
</organism>
<dbReference type="AlphaFoldDB" id="A0A814FCL6"/>
<comment type="caution">
    <text evidence="2">The sequence shown here is derived from an EMBL/GenBank/DDBJ whole genome shotgun (WGS) entry which is preliminary data.</text>
</comment>
<dbReference type="EMBL" id="CAJNOC010003363">
    <property type="protein sequence ID" value="CAF0979499.1"/>
    <property type="molecule type" value="Genomic_DNA"/>
</dbReference>
<evidence type="ECO:0000313" key="2">
    <source>
        <dbReference type="EMBL" id="CAF0979499.1"/>
    </source>
</evidence>
<evidence type="ECO:0000313" key="3">
    <source>
        <dbReference type="Proteomes" id="UP000663879"/>
    </source>
</evidence>
<sequence length="402" mass="47121">MSLLEEIPNNISLETQETEPIINKKTRGKGKIYLPFCSFRTLNLAKEHLDKPFEENSWTCKRATENLTWDVIWYKCVKCDIRLKIVPNSDLNDSVMICISNEIHDHSKWQESNRHYVIREPARSKIIEYERMNMKPSTILDMLEQHKMECPSIRQLNNFLSNYRRSQNGSKCITMSELVEFVSPKLSVPNDVDEAFVAAYEYDAPSIEKRWFRLFITTKRLISLATKANHVLADATYKLVYEGYPSLTIGTTDQNKKFHHFGIGITTNEKQEDYTFLFQTLKNTVEANEGVEYQPDTLIADNAQEITNGFANVFKMKKRVNCWAHAIRNIDNELNRIEINTRHKIRQDIINIQILTSRTQFDKAIQIFIKKWKKLIESKVNDFLEYFHKQWCTDGKNADGKK</sequence>
<accession>A0A814FCL6</accession>
<gene>
    <name evidence="2" type="ORF">OXX778_LOCUS15343</name>
</gene>
<dbReference type="InterPro" id="IPR031052">
    <property type="entry name" value="FHY3/FAR1"/>
</dbReference>
<evidence type="ECO:0000259" key="1">
    <source>
        <dbReference type="Pfam" id="PF10551"/>
    </source>
</evidence>
<dbReference type="GO" id="GO:0006355">
    <property type="term" value="P:regulation of DNA-templated transcription"/>
    <property type="evidence" value="ECO:0007669"/>
    <property type="project" value="InterPro"/>
</dbReference>
<protein>
    <recommendedName>
        <fullName evidence="1">MULE transposase domain-containing protein</fullName>
    </recommendedName>
</protein>
<name>A0A814FCL6_9BILA</name>
<dbReference type="PANTHER" id="PTHR31669">
    <property type="entry name" value="PROTEIN FAR1-RELATED SEQUENCE 10-RELATED"/>
    <property type="match status" value="1"/>
</dbReference>
<feature type="domain" description="MULE transposase" evidence="1">
    <location>
        <begin position="232"/>
        <end position="329"/>
    </location>
</feature>
<dbReference type="Proteomes" id="UP000663879">
    <property type="component" value="Unassembled WGS sequence"/>
</dbReference>